<evidence type="ECO:0000259" key="18">
    <source>
        <dbReference type="PROSITE" id="PS51918"/>
    </source>
</evidence>
<dbReference type="EC" id="2.8.1.6" evidence="4 16"/>
<feature type="domain" description="Radical SAM core" evidence="18">
    <location>
        <begin position="48"/>
        <end position="276"/>
    </location>
</feature>
<dbReference type="PROSITE" id="PS51918">
    <property type="entry name" value="RADICAL_SAM"/>
    <property type="match status" value="1"/>
</dbReference>
<dbReference type="InterPro" id="IPR058240">
    <property type="entry name" value="rSAM_sf"/>
</dbReference>
<evidence type="ECO:0000256" key="17">
    <source>
        <dbReference type="PIRSR" id="PIRSR001619-1"/>
    </source>
</evidence>
<dbReference type="InterPro" id="IPR007197">
    <property type="entry name" value="rSAM"/>
</dbReference>
<accession>A0A133KFE4</accession>
<evidence type="ECO:0000313" key="19">
    <source>
        <dbReference type="EMBL" id="KWZ78271.1"/>
    </source>
</evidence>
<feature type="binding site" evidence="16 17">
    <location>
        <position position="74"/>
    </location>
    <ligand>
        <name>[4Fe-4S] cluster</name>
        <dbReference type="ChEBI" id="CHEBI:49883"/>
        <note>4Fe-4S-S-AdoMet</note>
    </ligand>
</feature>
<gene>
    <name evidence="16" type="primary">bioB</name>
    <name evidence="19" type="ORF">HMPREF3213_03059</name>
</gene>
<evidence type="ECO:0000256" key="1">
    <source>
        <dbReference type="ARBA" id="ARBA00004942"/>
    </source>
</evidence>
<evidence type="ECO:0000256" key="2">
    <source>
        <dbReference type="ARBA" id="ARBA00010765"/>
    </source>
</evidence>
<feature type="binding site" evidence="16 17">
    <location>
        <position position="67"/>
    </location>
    <ligand>
        <name>[4Fe-4S] cluster</name>
        <dbReference type="ChEBI" id="CHEBI:49883"/>
        <note>4Fe-4S-S-AdoMet</note>
    </ligand>
</feature>
<dbReference type="Proteomes" id="UP000070376">
    <property type="component" value="Unassembled WGS sequence"/>
</dbReference>
<dbReference type="CDD" id="cd01335">
    <property type="entry name" value="Radical_SAM"/>
    <property type="match status" value="1"/>
</dbReference>
<dbReference type="InterPro" id="IPR002684">
    <property type="entry name" value="Biotin_synth/BioAB"/>
</dbReference>
<evidence type="ECO:0000256" key="13">
    <source>
        <dbReference type="ARBA" id="ARBA00051157"/>
    </source>
</evidence>
<dbReference type="InterPro" id="IPR010722">
    <property type="entry name" value="BATS_dom"/>
</dbReference>
<dbReference type="Pfam" id="PF06968">
    <property type="entry name" value="BATS"/>
    <property type="match status" value="1"/>
</dbReference>
<dbReference type="FunFam" id="3.20.20.70:FF:000026">
    <property type="entry name" value="Biotin synthase"/>
    <property type="match status" value="1"/>
</dbReference>
<keyword evidence="11 16" id="KW-0408">Iron</keyword>
<dbReference type="SMART" id="SM00876">
    <property type="entry name" value="BATS"/>
    <property type="match status" value="1"/>
</dbReference>
<comment type="cofactor">
    <cofactor evidence="16">
        <name>[2Fe-2S] cluster</name>
        <dbReference type="ChEBI" id="CHEBI:190135"/>
    </cofactor>
    <text evidence="16">Binds 1 [2Fe-2S] cluster. The cluster is coordinated with 3 cysteines and 1 arginine.</text>
</comment>
<evidence type="ECO:0000256" key="5">
    <source>
        <dbReference type="ARBA" id="ARBA00022485"/>
    </source>
</evidence>
<dbReference type="Gene3D" id="3.20.20.70">
    <property type="entry name" value="Aldolase class I"/>
    <property type="match status" value="1"/>
</dbReference>
<dbReference type="GO" id="GO:0009102">
    <property type="term" value="P:biotin biosynthetic process"/>
    <property type="evidence" value="ECO:0007669"/>
    <property type="project" value="UniProtKB-UniRule"/>
</dbReference>
<dbReference type="InterPro" id="IPR013785">
    <property type="entry name" value="Aldolase_TIM"/>
</dbReference>
<evidence type="ECO:0000256" key="3">
    <source>
        <dbReference type="ARBA" id="ARBA00011738"/>
    </source>
</evidence>
<dbReference type="SFLD" id="SFLDS00029">
    <property type="entry name" value="Radical_SAM"/>
    <property type="match status" value="1"/>
</dbReference>
<feature type="binding site" evidence="16 17">
    <location>
        <position position="144"/>
    </location>
    <ligand>
        <name>[2Fe-2S] cluster</name>
        <dbReference type="ChEBI" id="CHEBI:190135"/>
    </ligand>
</feature>
<dbReference type="GO" id="GO:0051539">
    <property type="term" value="F:4 iron, 4 sulfur cluster binding"/>
    <property type="evidence" value="ECO:0007669"/>
    <property type="project" value="UniProtKB-KW"/>
</dbReference>
<organism evidence="19 20">
    <name type="scientific">Heyndrickxia coagulans</name>
    <name type="common">Weizmannia coagulans</name>
    <dbReference type="NCBI Taxonomy" id="1398"/>
    <lineage>
        <taxon>Bacteria</taxon>
        <taxon>Bacillati</taxon>
        <taxon>Bacillota</taxon>
        <taxon>Bacilli</taxon>
        <taxon>Bacillales</taxon>
        <taxon>Bacillaceae</taxon>
        <taxon>Heyndrickxia</taxon>
    </lineage>
</organism>
<comment type="cofactor">
    <cofactor evidence="16 17">
        <name>[4Fe-4S] cluster</name>
        <dbReference type="ChEBI" id="CHEBI:49883"/>
    </cofactor>
    <text evidence="16 17">Binds 1 [4Fe-4S] cluster. The cluster is coordinated with 3 cysteines and an exchangeable S-adenosyl-L-methionine.</text>
</comment>
<keyword evidence="6 16" id="KW-0808">Transferase</keyword>
<sequence length="341" mass="38293">MTFVDWTNLAEKVIEGYVIREEEAREILTVSDHEVLALVHGAYQIRRHFYGKKVKLNLIINAKSGLCPEDCGYCAQSIKAATKIDRYPLVSKQTIVEGAKEAKKNKIGTYCIVMSGRRPTNREVDTVIGAVEEIKRDVEQLKICACLGLVTEEQAFKLKAAGVDRFNHNINTSANHHANITTTHGYEDRVNTIENVKKAGISPCSGVICGMEETDKDIIDMAFALKDLDADSIPVNFLHPVKGTKLENMDELTPIRCLKILSLFRFVNPTKEIRIAGGREYNLRSLQNLGLFIANSIFIGDYLTTDGQDAKEDYQLIKDLGFEIEENPFETEGQQFTLYHS</sequence>
<evidence type="ECO:0000256" key="6">
    <source>
        <dbReference type="ARBA" id="ARBA00022679"/>
    </source>
</evidence>
<dbReference type="EMBL" id="LRPN01000147">
    <property type="protein sequence ID" value="KWZ78271.1"/>
    <property type="molecule type" value="Genomic_DNA"/>
</dbReference>
<evidence type="ECO:0000256" key="16">
    <source>
        <dbReference type="HAMAP-Rule" id="MF_01694"/>
    </source>
</evidence>
<reference evidence="20" key="1">
    <citation type="submission" date="2016-01" db="EMBL/GenBank/DDBJ databases">
        <authorList>
            <person name="Mitreva M."/>
            <person name="Pepin K.H."/>
            <person name="Mihindukulasuriya K.A."/>
            <person name="Fulton R."/>
            <person name="Fronick C."/>
            <person name="O'Laughlin M."/>
            <person name="Miner T."/>
            <person name="Herter B."/>
            <person name="Rosa B.A."/>
            <person name="Cordes M."/>
            <person name="Tomlinson C."/>
            <person name="Wollam A."/>
            <person name="Palsikar V.B."/>
            <person name="Mardis E.R."/>
            <person name="Wilson R.K."/>
        </authorList>
    </citation>
    <scope>NUCLEOTIDE SEQUENCE [LARGE SCALE GENOMIC DNA]</scope>
    <source>
        <strain evidence="20">GED7749B</strain>
    </source>
</reference>
<dbReference type="SUPFAM" id="SSF102114">
    <property type="entry name" value="Radical SAM enzymes"/>
    <property type="match status" value="1"/>
</dbReference>
<dbReference type="GO" id="GO:0005506">
    <property type="term" value="F:iron ion binding"/>
    <property type="evidence" value="ECO:0007669"/>
    <property type="project" value="UniProtKB-UniRule"/>
</dbReference>
<feature type="binding site" evidence="16 17">
    <location>
        <position position="204"/>
    </location>
    <ligand>
        <name>[2Fe-2S] cluster</name>
        <dbReference type="ChEBI" id="CHEBI:190135"/>
    </ligand>
</feature>
<evidence type="ECO:0000256" key="10">
    <source>
        <dbReference type="ARBA" id="ARBA00022756"/>
    </source>
</evidence>
<dbReference type="InterPro" id="IPR024177">
    <property type="entry name" value="Biotin_synthase"/>
</dbReference>
<keyword evidence="5 16" id="KW-0004">4Fe-4S</keyword>
<evidence type="ECO:0000256" key="11">
    <source>
        <dbReference type="ARBA" id="ARBA00023004"/>
    </source>
</evidence>
<dbReference type="HAMAP" id="MF_01694">
    <property type="entry name" value="BioB"/>
    <property type="match status" value="1"/>
</dbReference>
<dbReference type="PANTHER" id="PTHR22976:SF2">
    <property type="entry name" value="BIOTIN SYNTHASE, MITOCHONDRIAL"/>
    <property type="match status" value="1"/>
</dbReference>
<proteinExistence type="inferred from homology"/>
<evidence type="ECO:0000313" key="20">
    <source>
        <dbReference type="Proteomes" id="UP000070376"/>
    </source>
</evidence>
<comment type="caution">
    <text evidence="19">The sequence shown here is derived from an EMBL/GenBank/DDBJ whole genome shotgun (WGS) entry which is preliminary data.</text>
</comment>
<dbReference type="SMART" id="SM00729">
    <property type="entry name" value="Elp3"/>
    <property type="match status" value="1"/>
</dbReference>
<dbReference type="GO" id="GO:0004076">
    <property type="term" value="F:biotin synthase activity"/>
    <property type="evidence" value="ECO:0007669"/>
    <property type="project" value="UniProtKB-UniRule"/>
</dbReference>
<dbReference type="GO" id="GO:0051537">
    <property type="term" value="F:2 iron, 2 sulfur cluster binding"/>
    <property type="evidence" value="ECO:0007669"/>
    <property type="project" value="UniProtKB-KW"/>
</dbReference>
<name>A0A133KFE4_HEYCO</name>
<dbReference type="SFLD" id="SFLDG01278">
    <property type="entry name" value="biotin_synthase_like"/>
    <property type="match status" value="1"/>
</dbReference>
<keyword evidence="9 16" id="KW-0479">Metal-binding</keyword>
<evidence type="ECO:0000256" key="7">
    <source>
        <dbReference type="ARBA" id="ARBA00022691"/>
    </source>
</evidence>
<protein>
    <recommendedName>
        <fullName evidence="15 16">Biotin synthase</fullName>
        <ecNumber evidence="4 16">2.8.1.6</ecNumber>
    </recommendedName>
</protein>
<keyword evidence="8 16" id="KW-0001">2Fe-2S</keyword>
<dbReference type="AlphaFoldDB" id="A0A133KFE4"/>
<keyword evidence="7 16" id="KW-0949">S-adenosyl-L-methionine</keyword>
<comment type="function">
    <text evidence="14 16">Catalyzes the conversion of dethiobiotin (DTB) to biotin by the insertion of a sulfur atom into dethiobiotin via a radical-based mechanism.</text>
</comment>
<evidence type="ECO:0000256" key="4">
    <source>
        <dbReference type="ARBA" id="ARBA00012236"/>
    </source>
</evidence>
<evidence type="ECO:0000256" key="15">
    <source>
        <dbReference type="ARBA" id="ARBA00070199"/>
    </source>
</evidence>
<feature type="binding site" evidence="16 17">
    <location>
        <position position="274"/>
    </location>
    <ligand>
        <name>[2Fe-2S] cluster</name>
        <dbReference type="ChEBI" id="CHEBI:190135"/>
    </ligand>
</feature>
<evidence type="ECO:0000256" key="14">
    <source>
        <dbReference type="ARBA" id="ARBA00057568"/>
    </source>
</evidence>
<dbReference type="PIRSF" id="PIRSF001619">
    <property type="entry name" value="Biotin_synth"/>
    <property type="match status" value="1"/>
</dbReference>
<comment type="pathway">
    <text evidence="1 16">Cofactor biosynthesis; biotin biosynthesis; biotin from 7,8-diaminononanoate: step 2/2.</text>
</comment>
<comment type="subunit">
    <text evidence="3 16">Homodimer.</text>
</comment>
<feature type="binding site" evidence="16 17">
    <location>
        <position position="71"/>
    </location>
    <ligand>
        <name>[4Fe-4S] cluster</name>
        <dbReference type="ChEBI" id="CHEBI:49883"/>
        <note>4Fe-4S-S-AdoMet</note>
    </ligand>
</feature>
<dbReference type="InterPro" id="IPR006638">
    <property type="entry name" value="Elp3/MiaA/NifB-like_rSAM"/>
</dbReference>
<keyword evidence="10 16" id="KW-0093">Biotin biosynthesis</keyword>
<dbReference type="PANTHER" id="PTHR22976">
    <property type="entry name" value="BIOTIN SYNTHASE"/>
    <property type="match status" value="1"/>
</dbReference>
<dbReference type="UniPathway" id="UPA00078">
    <property type="reaction ID" value="UER00162"/>
</dbReference>
<feature type="binding site" evidence="16 17">
    <location>
        <position position="111"/>
    </location>
    <ligand>
        <name>[2Fe-2S] cluster</name>
        <dbReference type="ChEBI" id="CHEBI:190135"/>
    </ligand>
</feature>
<dbReference type="NCBIfam" id="TIGR00433">
    <property type="entry name" value="bioB"/>
    <property type="match status" value="1"/>
</dbReference>
<evidence type="ECO:0000256" key="9">
    <source>
        <dbReference type="ARBA" id="ARBA00022723"/>
    </source>
</evidence>
<comment type="similarity">
    <text evidence="2 16">Belongs to the radical SAM superfamily. Biotin synthase family.</text>
</comment>
<dbReference type="PATRIC" id="fig|1398.22.peg.3065"/>
<keyword evidence="12 16" id="KW-0411">Iron-sulfur</keyword>
<evidence type="ECO:0000256" key="12">
    <source>
        <dbReference type="ARBA" id="ARBA00023014"/>
    </source>
</evidence>
<comment type="cofactor">
    <cofactor evidence="17">
        <name>[2Fe-2S] cluster</name>
        <dbReference type="ChEBI" id="CHEBI:190135"/>
    </cofactor>
    <text evidence="17">Binds 1 [2Fe-2S] cluster. The cluster is coordinated with 3 cysteines and 1 arginine.</text>
</comment>
<dbReference type="Pfam" id="PF04055">
    <property type="entry name" value="Radical_SAM"/>
    <property type="match status" value="1"/>
</dbReference>
<evidence type="ECO:0000256" key="8">
    <source>
        <dbReference type="ARBA" id="ARBA00022714"/>
    </source>
</evidence>
<comment type="catalytic activity">
    <reaction evidence="13 16">
        <text>(4R,5S)-dethiobiotin + (sulfur carrier)-SH + 2 reduced [2Fe-2S]-[ferredoxin] + 2 S-adenosyl-L-methionine = (sulfur carrier)-H + biotin + 2 5'-deoxyadenosine + 2 L-methionine + 2 oxidized [2Fe-2S]-[ferredoxin]</text>
        <dbReference type="Rhea" id="RHEA:22060"/>
        <dbReference type="Rhea" id="RHEA-COMP:10000"/>
        <dbReference type="Rhea" id="RHEA-COMP:10001"/>
        <dbReference type="Rhea" id="RHEA-COMP:14737"/>
        <dbReference type="Rhea" id="RHEA-COMP:14739"/>
        <dbReference type="ChEBI" id="CHEBI:17319"/>
        <dbReference type="ChEBI" id="CHEBI:29917"/>
        <dbReference type="ChEBI" id="CHEBI:33737"/>
        <dbReference type="ChEBI" id="CHEBI:33738"/>
        <dbReference type="ChEBI" id="CHEBI:57586"/>
        <dbReference type="ChEBI" id="CHEBI:57844"/>
        <dbReference type="ChEBI" id="CHEBI:59789"/>
        <dbReference type="ChEBI" id="CHEBI:64428"/>
        <dbReference type="ChEBI" id="CHEBI:149473"/>
        <dbReference type="EC" id="2.8.1.6"/>
    </reaction>
</comment>
<dbReference type="SFLD" id="SFLDG01060">
    <property type="entry name" value="BATS_domain_containing"/>
    <property type="match status" value="1"/>
</dbReference>